<reference evidence="1" key="1">
    <citation type="journal article" date="2014" name="Front. Microbiol.">
        <title>High frequency of phylogenetically diverse reductive dehalogenase-homologous genes in deep subseafloor sedimentary metagenomes.</title>
        <authorList>
            <person name="Kawai M."/>
            <person name="Futagami T."/>
            <person name="Toyoda A."/>
            <person name="Takaki Y."/>
            <person name="Nishi S."/>
            <person name="Hori S."/>
            <person name="Arai W."/>
            <person name="Tsubouchi T."/>
            <person name="Morono Y."/>
            <person name="Uchiyama I."/>
            <person name="Ito T."/>
            <person name="Fujiyama A."/>
            <person name="Inagaki F."/>
            <person name="Takami H."/>
        </authorList>
    </citation>
    <scope>NUCLEOTIDE SEQUENCE</scope>
    <source>
        <strain evidence="1">Expedition CK06-06</strain>
    </source>
</reference>
<gene>
    <name evidence="1" type="ORF">S01H4_63182</name>
</gene>
<feature type="non-terminal residue" evidence="1">
    <location>
        <position position="1"/>
    </location>
</feature>
<organism evidence="1">
    <name type="scientific">marine sediment metagenome</name>
    <dbReference type="NCBI Taxonomy" id="412755"/>
    <lineage>
        <taxon>unclassified sequences</taxon>
        <taxon>metagenomes</taxon>
        <taxon>ecological metagenomes</taxon>
    </lineage>
</organism>
<dbReference type="AlphaFoldDB" id="X1CWX2"/>
<protein>
    <recommendedName>
        <fullName evidence="2">PD-(D/E)XK endonuclease-like domain-containing protein</fullName>
    </recommendedName>
</protein>
<proteinExistence type="predicted"/>
<comment type="caution">
    <text evidence="1">The sequence shown here is derived from an EMBL/GenBank/DDBJ whole genome shotgun (WGS) entry which is preliminary data.</text>
</comment>
<evidence type="ECO:0008006" key="2">
    <source>
        <dbReference type="Google" id="ProtNLM"/>
    </source>
</evidence>
<accession>X1CWX2</accession>
<name>X1CWX2_9ZZZZ</name>
<evidence type="ECO:0000313" key="1">
    <source>
        <dbReference type="EMBL" id="GAH12347.1"/>
    </source>
</evidence>
<sequence>GFMIVLVDFIVQFDDGSIGLFDTKGGRTAETSDAGPRAEGLQKYIKEQNKKGKKLRGGIVINVDGSWRYN</sequence>
<dbReference type="EMBL" id="BART01037922">
    <property type="protein sequence ID" value="GAH12347.1"/>
    <property type="molecule type" value="Genomic_DNA"/>
</dbReference>